<evidence type="ECO:0000256" key="6">
    <source>
        <dbReference type="ARBA" id="ARBA00023136"/>
    </source>
</evidence>
<dbReference type="SMART" id="SM01053">
    <property type="entry name" value="CaMBD"/>
    <property type="match status" value="1"/>
</dbReference>
<dbReference type="GO" id="GO:0005516">
    <property type="term" value="F:calmodulin binding"/>
    <property type="evidence" value="ECO:0007669"/>
    <property type="project" value="InterPro"/>
</dbReference>
<keyword evidence="7 9" id="KW-0407">Ion channel</keyword>
<sequence length="120" mass="13208">MKNSAANVLQAAWLFHKHSTARAGRRARTHHRRLLAAIHRFREVRVRHRKLRDQVNALVDVSQRPAGTQPCVGLKETPLVGLGMGGQQRYLVAAARNRGSKVQEGYTPTGGLSALRRAGG</sequence>
<evidence type="ECO:0000313" key="9">
    <source>
        <dbReference type="EMBL" id="EMP24265.1"/>
    </source>
</evidence>
<name>M7ANF2_CHEMY</name>
<evidence type="ECO:0000256" key="3">
    <source>
        <dbReference type="ARBA" id="ARBA00022692"/>
    </source>
</evidence>
<evidence type="ECO:0000256" key="4">
    <source>
        <dbReference type="ARBA" id="ARBA00022989"/>
    </source>
</evidence>
<evidence type="ECO:0000256" key="1">
    <source>
        <dbReference type="ARBA" id="ARBA00004141"/>
    </source>
</evidence>
<keyword evidence="5" id="KW-0406">Ion transport</keyword>
<keyword evidence="10" id="KW-1185">Reference proteome</keyword>
<evidence type="ECO:0000256" key="2">
    <source>
        <dbReference type="ARBA" id="ARBA00022448"/>
    </source>
</evidence>
<evidence type="ECO:0000256" key="5">
    <source>
        <dbReference type="ARBA" id="ARBA00023065"/>
    </source>
</evidence>
<keyword evidence="4" id="KW-1133">Transmembrane helix</keyword>
<evidence type="ECO:0000313" key="10">
    <source>
        <dbReference type="Proteomes" id="UP000031443"/>
    </source>
</evidence>
<feature type="domain" description="Calmodulin-binding" evidence="8">
    <location>
        <begin position="1"/>
        <end position="67"/>
    </location>
</feature>
<keyword evidence="6" id="KW-0472">Membrane</keyword>
<dbReference type="GO" id="GO:0016020">
    <property type="term" value="C:membrane"/>
    <property type="evidence" value="ECO:0007669"/>
    <property type="project" value="UniProtKB-SubCell"/>
</dbReference>
<keyword evidence="2" id="KW-0813">Transport</keyword>
<accession>M7ANF2</accession>
<proteinExistence type="predicted"/>
<dbReference type="InterPro" id="IPR015449">
    <property type="entry name" value="K_chnl_Ca-activ_SK"/>
</dbReference>
<dbReference type="EMBL" id="KB602434">
    <property type="protein sequence ID" value="EMP24265.1"/>
    <property type="molecule type" value="Genomic_DNA"/>
</dbReference>
<protein>
    <submittedName>
        <fullName evidence="9">Intermediate conductance calcium-activated potassium channel protein 4</fullName>
    </submittedName>
</protein>
<dbReference type="InterPro" id="IPR004178">
    <property type="entry name" value="CaM-bd_dom"/>
</dbReference>
<comment type="subcellular location">
    <subcellularLocation>
        <location evidence="1">Membrane</location>
        <topology evidence="1">Multi-pass membrane protein</topology>
    </subcellularLocation>
</comment>
<dbReference type="STRING" id="8469.M7ANF2"/>
<dbReference type="PANTHER" id="PTHR10153">
    <property type="entry name" value="SMALL CONDUCTANCE CALCIUM-ACTIVATED POTASSIUM CHANNEL"/>
    <property type="match status" value="1"/>
</dbReference>
<dbReference type="eggNOG" id="KOG3684">
    <property type="taxonomic scope" value="Eukaryota"/>
</dbReference>
<evidence type="ECO:0000259" key="8">
    <source>
        <dbReference type="SMART" id="SM01053"/>
    </source>
</evidence>
<dbReference type="GO" id="GO:0016286">
    <property type="term" value="F:small conductance calcium-activated potassium channel activity"/>
    <property type="evidence" value="ECO:0007669"/>
    <property type="project" value="InterPro"/>
</dbReference>
<dbReference type="Gene3D" id="1.10.287.70">
    <property type="match status" value="1"/>
</dbReference>
<dbReference type="Proteomes" id="UP000031443">
    <property type="component" value="Unassembled WGS sequence"/>
</dbReference>
<dbReference type="Pfam" id="PF02888">
    <property type="entry name" value="CaMBD"/>
    <property type="match status" value="1"/>
</dbReference>
<gene>
    <name evidence="9" type="ORF">UY3_18672</name>
</gene>
<organism evidence="9 10">
    <name type="scientific">Chelonia mydas</name>
    <name type="common">Green sea-turtle</name>
    <name type="synonym">Chelonia agassizi</name>
    <dbReference type="NCBI Taxonomy" id="8469"/>
    <lineage>
        <taxon>Eukaryota</taxon>
        <taxon>Metazoa</taxon>
        <taxon>Chordata</taxon>
        <taxon>Craniata</taxon>
        <taxon>Vertebrata</taxon>
        <taxon>Euteleostomi</taxon>
        <taxon>Archelosauria</taxon>
        <taxon>Testudinata</taxon>
        <taxon>Testudines</taxon>
        <taxon>Cryptodira</taxon>
        <taxon>Durocryptodira</taxon>
        <taxon>Americhelydia</taxon>
        <taxon>Chelonioidea</taxon>
        <taxon>Cheloniidae</taxon>
        <taxon>Chelonia</taxon>
    </lineage>
</organism>
<reference evidence="10" key="1">
    <citation type="journal article" date="2013" name="Nat. Genet.">
        <title>The draft genomes of soft-shell turtle and green sea turtle yield insights into the development and evolution of the turtle-specific body plan.</title>
        <authorList>
            <person name="Wang Z."/>
            <person name="Pascual-Anaya J."/>
            <person name="Zadissa A."/>
            <person name="Li W."/>
            <person name="Niimura Y."/>
            <person name="Huang Z."/>
            <person name="Li C."/>
            <person name="White S."/>
            <person name="Xiong Z."/>
            <person name="Fang D."/>
            <person name="Wang B."/>
            <person name="Ming Y."/>
            <person name="Chen Y."/>
            <person name="Zheng Y."/>
            <person name="Kuraku S."/>
            <person name="Pignatelli M."/>
            <person name="Herrero J."/>
            <person name="Beal K."/>
            <person name="Nozawa M."/>
            <person name="Li Q."/>
            <person name="Wang J."/>
            <person name="Zhang H."/>
            <person name="Yu L."/>
            <person name="Shigenobu S."/>
            <person name="Wang J."/>
            <person name="Liu J."/>
            <person name="Flicek P."/>
            <person name="Searle S."/>
            <person name="Wang J."/>
            <person name="Kuratani S."/>
            <person name="Yin Y."/>
            <person name="Aken B."/>
            <person name="Zhang G."/>
            <person name="Irie N."/>
        </authorList>
    </citation>
    <scope>NUCLEOTIDE SEQUENCE [LARGE SCALE GENOMIC DNA]</scope>
</reference>
<keyword evidence="3" id="KW-0812">Transmembrane</keyword>
<evidence type="ECO:0000256" key="7">
    <source>
        <dbReference type="ARBA" id="ARBA00023303"/>
    </source>
</evidence>
<dbReference type="AlphaFoldDB" id="M7ANF2"/>
<dbReference type="SUPFAM" id="SSF81327">
    <property type="entry name" value="Small-conductance potassium channel"/>
    <property type="match status" value="1"/>
</dbReference>
<dbReference type="InterPro" id="IPR036122">
    <property type="entry name" value="CaM-bd_dom_sf"/>
</dbReference>